<protein>
    <recommendedName>
        <fullName evidence="6">Pecanex-like protein</fullName>
    </recommendedName>
</protein>
<evidence type="ECO:0000256" key="2">
    <source>
        <dbReference type="ARBA" id="ARBA00010170"/>
    </source>
</evidence>
<evidence type="ECO:0000256" key="1">
    <source>
        <dbReference type="ARBA" id="ARBA00004141"/>
    </source>
</evidence>
<keyword evidence="7" id="KW-0175">Coiled coil</keyword>
<evidence type="ECO:0000256" key="4">
    <source>
        <dbReference type="ARBA" id="ARBA00022989"/>
    </source>
</evidence>
<dbReference type="PANTHER" id="PTHR12372:SF6">
    <property type="entry name" value="PECANEX-LIKE PROTEIN 4"/>
    <property type="match status" value="1"/>
</dbReference>
<feature type="transmembrane region" description="Helical" evidence="6">
    <location>
        <begin position="602"/>
        <end position="628"/>
    </location>
</feature>
<evidence type="ECO:0000256" key="8">
    <source>
        <dbReference type="SAM" id="MobiDB-lite"/>
    </source>
</evidence>
<evidence type="ECO:0000256" key="3">
    <source>
        <dbReference type="ARBA" id="ARBA00022692"/>
    </source>
</evidence>
<name>A0AAV2H9K1_LYMST</name>
<evidence type="ECO:0000313" key="11">
    <source>
        <dbReference type="Proteomes" id="UP001497497"/>
    </source>
</evidence>
<gene>
    <name evidence="10" type="ORF">GSLYS_00004522001</name>
</gene>
<comment type="caution">
    <text evidence="10">The sequence shown here is derived from an EMBL/GenBank/DDBJ whole genome shotgun (WGS) entry which is preliminary data.</text>
</comment>
<feature type="domain" description="Pecanex C-terminal" evidence="9">
    <location>
        <begin position="1174"/>
        <end position="1344"/>
    </location>
</feature>
<dbReference type="InterPro" id="IPR007735">
    <property type="entry name" value="Pecanex_C"/>
</dbReference>
<feature type="transmembrane region" description="Helical" evidence="6">
    <location>
        <begin position="298"/>
        <end position="331"/>
    </location>
</feature>
<keyword evidence="11" id="KW-1185">Reference proteome</keyword>
<feature type="transmembrane region" description="Helical" evidence="6">
    <location>
        <begin position="148"/>
        <end position="167"/>
    </location>
</feature>
<evidence type="ECO:0000256" key="7">
    <source>
        <dbReference type="SAM" id="Coils"/>
    </source>
</evidence>
<feature type="transmembrane region" description="Helical" evidence="6">
    <location>
        <begin position="384"/>
        <end position="405"/>
    </location>
</feature>
<feature type="transmembrane region" description="Helical" evidence="6">
    <location>
        <begin position="38"/>
        <end position="62"/>
    </location>
</feature>
<comment type="similarity">
    <text evidence="2 6">Belongs to the pecanex family.</text>
</comment>
<feature type="coiled-coil region" evidence="7">
    <location>
        <begin position="807"/>
        <end position="834"/>
    </location>
</feature>
<dbReference type="InterPro" id="IPR039797">
    <property type="entry name" value="Pecanex"/>
</dbReference>
<keyword evidence="5 6" id="KW-0472">Membrane</keyword>
<evidence type="ECO:0000313" key="10">
    <source>
        <dbReference type="EMBL" id="CAL1530389.1"/>
    </source>
</evidence>
<feature type="compositionally biased region" description="Polar residues" evidence="8">
    <location>
        <begin position="865"/>
        <end position="888"/>
    </location>
</feature>
<dbReference type="Proteomes" id="UP001497497">
    <property type="component" value="Unassembled WGS sequence"/>
</dbReference>
<evidence type="ECO:0000256" key="5">
    <source>
        <dbReference type="ARBA" id="ARBA00023136"/>
    </source>
</evidence>
<feature type="transmembrane region" description="Helical" evidence="6">
    <location>
        <begin position="74"/>
        <end position="100"/>
    </location>
</feature>
<reference evidence="10 11" key="1">
    <citation type="submission" date="2024-04" db="EMBL/GenBank/DDBJ databases">
        <authorList>
            <consortium name="Genoscope - CEA"/>
            <person name="William W."/>
        </authorList>
    </citation>
    <scope>NUCLEOTIDE SEQUENCE [LARGE SCALE GENOMIC DNA]</scope>
</reference>
<dbReference type="Pfam" id="PF05041">
    <property type="entry name" value="Pecanex_C"/>
    <property type="match status" value="1"/>
</dbReference>
<sequence length="1351" mass="150502">MGMGVPLLNEYKRAFLYKRIPQTVLGGLKVKLGHEAPFYVYANQIALWLVPVLLGCIFTLVLELAYTDDQIGNFLPLYSCLFGACIIIFVVVVQTITTVVEMKEKENLHISVKRKNVLADEDEIDFQSCCGAETLAFVIPPKRFKINIALHALLSGAVCGLGFWYLLPYSINKLYYYNYGATTAIFVLGWLTISITQYSLTTTAPPEPAIYRTTDSLEMLPLTRPLYALICYSVHIANWYNPELSVPNQALHIVFVLLPLLWFIGLLPSAEVLFLWLLEQFLVFMLGGSPAASNPRLLFSVILAAGAFLGCYFLNTCFSAVVFAALTGYLLSCDLGSLGTQIWAAFCKSNNNRVASNRPSILASLAPQHGTVHGFLWSWCWSTVLYHISILAVVAVASGVTNYHVNKLSADVVKIIGYCIICLCVLEKTLRDLQSVFVFFGLWRNPLFPHNSQSPKQFTKVKRRLVVFGTLRRIVVSWVSPLLMVVYLSLQVGSSDVMLVPMTDGMSTSMSIIFVFSTVRAFRWVWQSTTHALLETSVIHIILITLSGNLLVLELRAPILLLIACVVRDRLYQFANKLYFVLGLMISSWTEKKQRRSSTARILILNSIFFPVVLAIAAAASAVSAPLLCLFTLPLFFIGYPRPVRFWPEPVGSSASTCVDTLYYRQLTVELAKALRWAFANGSLGEPQVGNHYLIRYQDRLVWTMVLERGAGFCTVNIKGLELQETSCHTAEAARIDDQFTEAFNGQTNGFALCSFNKYPLHSMTPVDAVELRTYSDARNVLIGVIDSPESVGVTLSFFVKSLIWVLLHHINKLKQKEEMAKKMKEKEIELMKDIGRNSSGFCVKCQVGGKDGTGGNKRKDKVSVVNNNTAPKELNHNMTAANRTQKTAARHAAAGGDSFALPPYSGHKSNPVHISRPGSGGSNSSRRVSLSSSLHSFTDSIWSDDFDLDKNKKKSGPVKNQHKISTVVSITNNSNRLASAHSVLSTLPPPDTTKKPTGAYHDGGLFRDHEVIDDVEYGLPAVDINVPRTRPNIDFDDASKSAEAASGVKSLFSSKPISKFMVSNGNHIYKPLMNLAGSPDFKCQYSTHISVPVKWRELPIEPSQLARYTSQFPTAWYKHTLCTLDWSVTEQPGQKVADDVGTDDALTNCYTQLVMACYSAFDTPGRPNGASYLYKCYNGDVPWNAMMDWLAEDRELYKLVIKAFRYGFKLMIDQTLLGEISDNDELEEYLRSYDDDWYIGKDTDPEWGVSVLENRNSLFSLGLNTAQGIFTSRTLTLQDVMVHMGRINRESVMGQWANLNLELLYMTNDDEERYSIQALPAMLRNLTVQAADPPLGYPIYSSPPVSVPTI</sequence>
<feature type="transmembrane region" description="Helical" evidence="6">
    <location>
        <begin position="179"/>
        <end position="201"/>
    </location>
</feature>
<feature type="transmembrane region" description="Helical" evidence="6">
    <location>
        <begin position="252"/>
        <end position="278"/>
    </location>
</feature>
<dbReference type="PANTHER" id="PTHR12372">
    <property type="entry name" value="PECANEX"/>
    <property type="match status" value="1"/>
</dbReference>
<dbReference type="GO" id="GO:0016020">
    <property type="term" value="C:membrane"/>
    <property type="evidence" value="ECO:0007669"/>
    <property type="project" value="UniProtKB-SubCell"/>
</dbReference>
<evidence type="ECO:0000259" key="9">
    <source>
        <dbReference type="Pfam" id="PF05041"/>
    </source>
</evidence>
<feature type="region of interest" description="Disordered" evidence="8">
    <location>
        <begin position="853"/>
        <end position="929"/>
    </location>
</feature>
<dbReference type="EMBL" id="CAXITT010000069">
    <property type="protein sequence ID" value="CAL1530389.1"/>
    <property type="molecule type" value="Genomic_DNA"/>
</dbReference>
<feature type="transmembrane region" description="Helical" evidence="6">
    <location>
        <begin position="508"/>
        <end position="526"/>
    </location>
</feature>
<organism evidence="10 11">
    <name type="scientific">Lymnaea stagnalis</name>
    <name type="common">Great pond snail</name>
    <name type="synonym">Helix stagnalis</name>
    <dbReference type="NCBI Taxonomy" id="6523"/>
    <lineage>
        <taxon>Eukaryota</taxon>
        <taxon>Metazoa</taxon>
        <taxon>Spiralia</taxon>
        <taxon>Lophotrochozoa</taxon>
        <taxon>Mollusca</taxon>
        <taxon>Gastropoda</taxon>
        <taxon>Heterobranchia</taxon>
        <taxon>Euthyneura</taxon>
        <taxon>Panpulmonata</taxon>
        <taxon>Hygrophila</taxon>
        <taxon>Lymnaeoidea</taxon>
        <taxon>Lymnaeidae</taxon>
        <taxon>Lymnaea</taxon>
    </lineage>
</organism>
<keyword evidence="4 6" id="KW-1133">Transmembrane helix</keyword>
<accession>A0AAV2H9K1</accession>
<feature type="transmembrane region" description="Helical" evidence="6">
    <location>
        <begin position="222"/>
        <end position="240"/>
    </location>
</feature>
<keyword evidence="3 6" id="KW-0812">Transmembrane</keyword>
<feature type="transmembrane region" description="Helical" evidence="6">
    <location>
        <begin position="465"/>
        <end position="488"/>
    </location>
</feature>
<comment type="subcellular location">
    <subcellularLocation>
        <location evidence="1 6">Membrane</location>
        <topology evidence="1 6">Multi-pass membrane protein</topology>
    </subcellularLocation>
</comment>
<evidence type="ECO:0000256" key="6">
    <source>
        <dbReference type="RuleBase" id="RU367089"/>
    </source>
</evidence>
<proteinExistence type="inferred from homology"/>